<organism evidence="3">
    <name type="scientific">Gongylonema pulchrum</name>
    <dbReference type="NCBI Taxonomy" id="637853"/>
    <lineage>
        <taxon>Eukaryota</taxon>
        <taxon>Metazoa</taxon>
        <taxon>Ecdysozoa</taxon>
        <taxon>Nematoda</taxon>
        <taxon>Chromadorea</taxon>
        <taxon>Rhabditida</taxon>
        <taxon>Spirurina</taxon>
        <taxon>Spiruromorpha</taxon>
        <taxon>Spiruroidea</taxon>
        <taxon>Gongylonematidae</taxon>
        <taxon>Gongylonema</taxon>
    </lineage>
</organism>
<dbReference type="AlphaFoldDB" id="A0A183CWT3"/>
<evidence type="ECO:0000313" key="2">
    <source>
        <dbReference type="Proteomes" id="UP000271098"/>
    </source>
</evidence>
<sequence length="78" mass="8790">MMNVYGVIGNSPVRIASDRVNSFKCRCANRDDVHGTDDVGMFIQHSTDQPRLSTSGKITSCQEQQKWCILECSNKLMH</sequence>
<dbReference type="Proteomes" id="UP000271098">
    <property type="component" value="Unassembled WGS sequence"/>
</dbReference>
<evidence type="ECO:0000313" key="1">
    <source>
        <dbReference type="EMBL" id="VDK29034.1"/>
    </source>
</evidence>
<evidence type="ECO:0000313" key="3">
    <source>
        <dbReference type="WBParaSite" id="GPUH_0000092401-mRNA-1"/>
    </source>
</evidence>
<reference evidence="3" key="1">
    <citation type="submission" date="2016-06" db="UniProtKB">
        <authorList>
            <consortium name="WormBaseParasite"/>
        </authorList>
    </citation>
    <scope>IDENTIFICATION</scope>
</reference>
<dbReference type="WBParaSite" id="GPUH_0000092401-mRNA-1">
    <property type="protein sequence ID" value="GPUH_0000092401-mRNA-1"/>
    <property type="gene ID" value="GPUH_0000092401"/>
</dbReference>
<reference evidence="1 2" key="2">
    <citation type="submission" date="2018-11" db="EMBL/GenBank/DDBJ databases">
        <authorList>
            <consortium name="Pathogen Informatics"/>
        </authorList>
    </citation>
    <scope>NUCLEOTIDE SEQUENCE [LARGE SCALE GENOMIC DNA]</scope>
</reference>
<proteinExistence type="predicted"/>
<keyword evidence="2" id="KW-1185">Reference proteome</keyword>
<protein>
    <submittedName>
        <fullName evidence="1 3">Uncharacterized protein</fullName>
    </submittedName>
</protein>
<gene>
    <name evidence="1" type="ORF">GPUH_LOCUS924</name>
</gene>
<dbReference type="EMBL" id="UYRT01000978">
    <property type="protein sequence ID" value="VDK29034.1"/>
    <property type="molecule type" value="Genomic_DNA"/>
</dbReference>
<name>A0A183CWT3_9BILA</name>
<accession>A0A183CWT3</accession>